<dbReference type="RefSeq" id="WP_277831433.1">
    <property type="nucleotide sequence ID" value="NZ_JARQZE010000003.1"/>
</dbReference>
<dbReference type="PANTHER" id="PTHR34610:SF4">
    <property type="entry name" value="SLL8027 PROTEIN"/>
    <property type="match status" value="1"/>
</dbReference>
<evidence type="ECO:0000313" key="3">
    <source>
        <dbReference type="Proteomes" id="UP001597158"/>
    </source>
</evidence>
<dbReference type="SUPFAM" id="SSF88723">
    <property type="entry name" value="PIN domain-like"/>
    <property type="match status" value="1"/>
</dbReference>
<proteinExistence type="predicted"/>
<dbReference type="InterPro" id="IPR029060">
    <property type="entry name" value="PIN-like_dom_sf"/>
</dbReference>
<feature type="domain" description="PIN" evidence="1">
    <location>
        <begin position="7"/>
        <end position="117"/>
    </location>
</feature>
<gene>
    <name evidence="2" type="ORF">ACFQ4M_02155</name>
</gene>
<evidence type="ECO:0000313" key="2">
    <source>
        <dbReference type="EMBL" id="MFD1262368.1"/>
    </source>
</evidence>
<dbReference type="PANTHER" id="PTHR34610">
    <property type="entry name" value="SSL7007 PROTEIN"/>
    <property type="match status" value="1"/>
</dbReference>
<dbReference type="InterPro" id="IPR002850">
    <property type="entry name" value="PIN_toxin-like"/>
</dbReference>
<dbReference type="InterPro" id="IPR002716">
    <property type="entry name" value="PIN_dom"/>
</dbReference>
<protein>
    <submittedName>
        <fullName evidence="2">Toxin-antitoxin system toxin component, PIN family</fullName>
    </submittedName>
</protein>
<accession>A0ABW3WBJ9</accession>
<evidence type="ECO:0000259" key="1">
    <source>
        <dbReference type="Pfam" id="PF13470"/>
    </source>
</evidence>
<dbReference type="Pfam" id="PF13470">
    <property type="entry name" value="PIN_3"/>
    <property type="match status" value="1"/>
</dbReference>
<reference evidence="3" key="1">
    <citation type="journal article" date="2019" name="Int. J. Syst. Evol. Microbiol.">
        <title>The Global Catalogue of Microorganisms (GCM) 10K type strain sequencing project: providing services to taxonomists for standard genome sequencing and annotation.</title>
        <authorList>
            <consortium name="The Broad Institute Genomics Platform"/>
            <consortium name="The Broad Institute Genome Sequencing Center for Infectious Disease"/>
            <person name="Wu L."/>
            <person name="Ma J."/>
        </authorList>
    </citation>
    <scope>NUCLEOTIDE SEQUENCE [LARGE SCALE GENOMIC DNA]</scope>
    <source>
        <strain evidence="3">CCUG 48884</strain>
    </source>
</reference>
<dbReference type="Proteomes" id="UP001597158">
    <property type="component" value="Unassembled WGS sequence"/>
</dbReference>
<dbReference type="NCBIfam" id="TIGR00305">
    <property type="entry name" value="putative toxin-antitoxin system toxin component, PIN family"/>
    <property type="match status" value="1"/>
</dbReference>
<comment type="caution">
    <text evidence="2">The sequence shown here is derived from an EMBL/GenBank/DDBJ whole genome shotgun (WGS) entry which is preliminary data.</text>
</comment>
<sequence>MTHPDVRLVLDTNTVLALWMFRDPALAALRDWIERSRPPLLACTDTLGELRAVLGYAQFGQGLEAREALLSAYRGRIREIAMPPAPTLPACKDPDDQKFLELAVGAGATHLLTRDRALLKMARRRGISGLLAIVTPEAFSRQLAP</sequence>
<name>A0ABW3WBJ9_9RHOO</name>
<organism evidence="2 3">
    <name type="scientific">Thauera mechernichensis</name>
    <dbReference type="NCBI Taxonomy" id="82788"/>
    <lineage>
        <taxon>Bacteria</taxon>
        <taxon>Pseudomonadati</taxon>
        <taxon>Pseudomonadota</taxon>
        <taxon>Betaproteobacteria</taxon>
        <taxon>Rhodocyclales</taxon>
        <taxon>Zoogloeaceae</taxon>
        <taxon>Thauera</taxon>
    </lineage>
</organism>
<dbReference type="EMBL" id="JBHTMC010000002">
    <property type="protein sequence ID" value="MFD1262368.1"/>
    <property type="molecule type" value="Genomic_DNA"/>
</dbReference>
<keyword evidence="3" id="KW-1185">Reference proteome</keyword>